<keyword evidence="2" id="KW-0964">Secreted</keyword>
<evidence type="ECO:0000313" key="9">
    <source>
        <dbReference type="Proteomes" id="UP000030300"/>
    </source>
</evidence>
<evidence type="ECO:0000256" key="3">
    <source>
        <dbReference type="ARBA" id="ARBA00022729"/>
    </source>
</evidence>
<dbReference type="AlphaFoldDB" id="A0A0C5XBV9"/>
<evidence type="ECO:0000313" key="8">
    <source>
        <dbReference type="EMBL" id="AJR18795.1"/>
    </source>
</evidence>
<evidence type="ECO:0000256" key="5">
    <source>
        <dbReference type="SAM" id="MobiDB-lite"/>
    </source>
</evidence>
<keyword evidence="6" id="KW-0472">Membrane</keyword>
<dbReference type="NCBIfam" id="TIGR01167">
    <property type="entry name" value="LPXTG_anchor"/>
    <property type="match status" value="1"/>
</dbReference>
<evidence type="ECO:0000256" key="4">
    <source>
        <dbReference type="ARBA" id="ARBA00023088"/>
    </source>
</evidence>
<dbReference type="Proteomes" id="UP000030300">
    <property type="component" value="Chromosome"/>
</dbReference>
<evidence type="ECO:0000259" key="7">
    <source>
        <dbReference type="Pfam" id="PF00746"/>
    </source>
</evidence>
<evidence type="ECO:0000256" key="6">
    <source>
        <dbReference type="SAM" id="Phobius"/>
    </source>
</evidence>
<dbReference type="KEGG" id="psim:KR76_25345"/>
<keyword evidence="6" id="KW-1133">Transmembrane helix</keyword>
<proteinExistence type="predicted"/>
<evidence type="ECO:0000256" key="1">
    <source>
        <dbReference type="ARBA" id="ARBA00022512"/>
    </source>
</evidence>
<dbReference type="Pfam" id="PF00746">
    <property type="entry name" value="Gram_pos_anchor"/>
    <property type="match status" value="1"/>
</dbReference>
<dbReference type="HOGENOM" id="CLU_2330937_0_0_11"/>
<evidence type="ECO:0000256" key="2">
    <source>
        <dbReference type="ARBA" id="ARBA00022525"/>
    </source>
</evidence>
<keyword evidence="6" id="KW-0812">Transmembrane</keyword>
<feature type="transmembrane region" description="Helical" evidence="6">
    <location>
        <begin position="63"/>
        <end position="84"/>
    </location>
</feature>
<sequence length="98" mass="9169">MVHALAATSGTVETFPSSCAPDDGAVGGETDGSDGSDGSGDGTVGAVDDSSGGGSALPATGSAASTLGMLTLGSVMTAAGVVVVRRSRGHGRSEEQGA</sequence>
<protein>
    <recommendedName>
        <fullName evidence="7">Gram-positive cocci surface proteins LPxTG domain-containing protein</fullName>
    </recommendedName>
</protein>
<feature type="compositionally biased region" description="Polar residues" evidence="5">
    <location>
        <begin position="8"/>
        <end position="17"/>
    </location>
</feature>
<accession>A0A0C5XBV9</accession>
<reference evidence="8 9" key="1">
    <citation type="journal article" date="2015" name="Genome Announc.">
        <title>Complete Genome Sequence of Steroid-Transforming Nocardioides simplex VKM Ac-2033D.</title>
        <authorList>
            <person name="Shtratnikova V.Y."/>
            <person name="Schelkunov M.I."/>
            <person name="Pekov Y.A."/>
            <person name="Fokina V.V."/>
            <person name="Logacheva M.D."/>
            <person name="Sokolov S.L."/>
            <person name="Bragin E.Y."/>
            <person name="Ashapkin V.V."/>
            <person name="Donova M.V."/>
        </authorList>
    </citation>
    <scope>NUCLEOTIDE SEQUENCE [LARGE SCALE GENOMIC DNA]</scope>
    <source>
        <strain evidence="8 9">VKM Ac-2033D</strain>
    </source>
</reference>
<feature type="domain" description="Gram-positive cocci surface proteins LPxTG" evidence="7">
    <location>
        <begin position="51"/>
        <end position="88"/>
    </location>
</feature>
<keyword evidence="1" id="KW-0134">Cell wall</keyword>
<dbReference type="EMBL" id="CP009896">
    <property type="protein sequence ID" value="AJR18795.1"/>
    <property type="molecule type" value="Genomic_DNA"/>
</dbReference>
<keyword evidence="3" id="KW-0732">Signal</keyword>
<gene>
    <name evidence="8" type="ORF">KR76_25345</name>
</gene>
<organism evidence="8 9">
    <name type="scientific">Nocardioides simplex</name>
    <name type="common">Arthrobacter simplex</name>
    <dbReference type="NCBI Taxonomy" id="2045"/>
    <lineage>
        <taxon>Bacteria</taxon>
        <taxon>Bacillati</taxon>
        <taxon>Actinomycetota</taxon>
        <taxon>Actinomycetes</taxon>
        <taxon>Propionibacteriales</taxon>
        <taxon>Nocardioidaceae</taxon>
        <taxon>Pimelobacter</taxon>
    </lineage>
</organism>
<dbReference type="InterPro" id="IPR019931">
    <property type="entry name" value="LPXTG_anchor"/>
</dbReference>
<feature type="compositionally biased region" description="Gly residues" evidence="5">
    <location>
        <begin position="25"/>
        <end position="43"/>
    </location>
</feature>
<dbReference type="STRING" id="2045.KR76_25345"/>
<feature type="region of interest" description="Disordered" evidence="5">
    <location>
        <begin position="1"/>
        <end position="61"/>
    </location>
</feature>
<keyword evidence="4" id="KW-0572">Peptidoglycan-anchor</keyword>
<name>A0A0C5XBV9_NOCSI</name>
<keyword evidence="9" id="KW-1185">Reference proteome</keyword>